<protein>
    <recommendedName>
        <fullName evidence="4">Phage head morphogenesis domain-containing protein</fullName>
    </recommendedName>
</protein>
<dbReference type="RefSeq" id="WP_276761638.1">
    <property type="nucleotide sequence ID" value="NZ_SSGD01000088.1"/>
</dbReference>
<proteinExistence type="predicted"/>
<dbReference type="Proteomes" id="UP000321797">
    <property type="component" value="Unassembled WGS sequence"/>
</dbReference>
<feature type="region of interest" description="Disordered" evidence="1">
    <location>
        <begin position="195"/>
        <end position="216"/>
    </location>
</feature>
<dbReference type="EMBL" id="SSGD01000088">
    <property type="protein sequence ID" value="TXI54303.1"/>
    <property type="molecule type" value="Genomic_DNA"/>
</dbReference>
<accession>A0A5C7XY65</accession>
<dbReference type="AlphaFoldDB" id="A0A5C7XY65"/>
<evidence type="ECO:0000256" key="1">
    <source>
        <dbReference type="SAM" id="MobiDB-lite"/>
    </source>
</evidence>
<evidence type="ECO:0000313" key="3">
    <source>
        <dbReference type="Proteomes" id="UP000321797"/>
    </source>
</evidence>
<reference evidence="2 3" key="1">
    <citation type="submission" date="2018-09" db="EMBL/GenBank/DDBJ databases">
        <title>Metagenome Assembled Genomes from an Advanced Water Purification Facility.</title>
        <authorList>
            <person name="Stamps B.W."/>
            <person name="Spear J.R."/>
        </authorList>
    </citation>
    <scope>NUCLEOTIDE SEQUENCE [LARGE SCALE GENOMIC DNA]</scope>
    <source>
        <strain evidence="2">Bin_29_2</strain>
    </source>
</reference>
<comment type="caution">
    <text evidence="2">The sequence shown here is derived from an EMBL/GenBank/DDBJ whole genome shotgun (WGS) entry which is preliminary data.</text>
</comment>
<sequence>MTVLIREYQAATEHLAVATRNHALGLWTAHTDGDLAEEIAGDLIAQSINVGIAKAVTLADQWLSRQIEHATRQPTPTIGITPKDHFPRLRKAMSSIFRRHREQPDAETNKPEMQIGRTAHSEPLEAAQQATTEAMQKHPLIQGWVREFDADPCQLCTWWARDGRIWPADHPMPTHKGCNCSQRIVVAEHIKETSYTRRLHRAQAPNGTRPPREGEQ</sequence>
<name>A0A5C7XY65_9MYCO</name>
<evidence type="ECO:0008006" key="4">
    <source>
        <dbReference type="Google" id="ProtNLM"/>
    </source>
</evidence>
<evidence type="ECO:0000313" key="2">
    <source>
        <dbReference type="EMBL" id="TXI54303.1"/>
    </source>
</evidence>
<gene>
    <name evidence="2" type="ORF">E6Q54_15120</name>
</gene>
<organism evidence="2 3">
    <name type="scientific">Mycolicibacter arupensis</name>
    <dbReference type="NCBI Taxonomy" id="342002"/>
    <lineage>
        <taxon>Bacteria</taxon>
        <taxon>Bacillati</taxon>
        <taxon>Actinomycetota</taxon>
        <taxon>Actinomycetes</taxon>
        <taxon>Mycobacteriales</taxon>
        <taxon>Mycobacteriaceae</taxon>
        <taxon>Mycolicibacter</taxon>
    </lineage>
</organism>